<dbReference type="PROSITE" id="PS01050">
    <property type="entry name" value="YJEF_C_2"/>
    <property type="match status" value="1"/>
</dbReference>
<evidence type="ECO:0000256" key="5">
    <source>
        <dbReference type="ARBA" id="ARBA00022723"/>
    </source>
</evidence>
<dbReference type="RefSeq" id="WP_382409877.1">
    <property type="nucleotide sequence ID" value="NZ_JBHSGU010000009.1"/>
</dbReference>
<comment type="subunit">
    <text evidence="17">Homotetramer.</text>
</comment>
<feature type="binding site" evidence="17">
    <location>
        <position position="266"/>
    </location>
    <ligand>
        <name>(6S)-NADPHX</name>
        <dbReference type="ChEBI" id="CHEBI:64076"/>
    </ligand>
</feature>
<dbReference type="EC" id="5.1.99.6" evidence="19"/>
<feature type="domain" description="YjeF C-terminal" evidence="20">
    <location>
        <begin position="231"/>
        <end position="499"/>
    </location>
</feature>
<dbReference type="InterPro" id="IPR030677">
    <property type="entry name" value="Nnr"/>
</dbReference>
<evidence type="ECO:0000256" key="18">
    <source>
        <dbReference type="HAMAP-Rule" id="MF_01966"/>
    </source>
</evidence>
<sequence>MLEKSNAPSLTQKLYRADQVRQHEQAAAQQSGIDMYSLMQKAGEAVFEQAVLLMPNTDNYLVLVGIGHNAGDAYVAALTAAKAGKNVNLCAVEPEREVQGDVARAKQAWLDSGGTVQPFSESLLSKTDVIIDGLLGTGINGVVRAEFASVINAVNQSGLPVVSIDVPSGLCGNSGESLGATIEANVTVTFIGIKLGLTTGAGKQYCGKLVLKDLGVGKAFAKIARSDATALDIAHFKGLAPRPVNSHKGNHGRLLCIGGNAGMSGAIRLTSEAALRTGTGMVKVFAHADSKIQICAGRPELMVISDGLDDALAWATSIVIGPGLGTDAWAKNIFDRVMEYCQQNPKPIVIDADALNLKAVNTTFVALPDCMITPHSGEASRLLNVSIEEVESNRFNYARQCAQRYDATCVLKGAGSIVDNQSHSWVCRHGNPGMATAGMGDVLTGILGSLVAQGLDTDMACQFGVSLHAKAGDLVAEKYGQRGLLASDLFETIRVLVNE</sequence>
<dbReference type="NCBIfam" id="TIGR00196">
    <property type="entry name" value="yjeF_cterm"/>
    <property type="match status" value="1"/>
</dbReference>
<comment type="similarity">
    <text evidence="17">Belongs to the NnrD/CARKD family.</text>
</comment>
<dbReference type="CDD" id="cd01171">
    <property type="entry name" value="YXKO-related"/>
    <property type="match status" value="1"/>
</dbReference>
<comment type="catalytic activity">
    <reaction evidence="1 18 19">
        <text>(6R)-NADHX = (6S)-NADHX</text>
        <dbReference type="Rhea" id="RHEA:32215"/>
        <dbReference type="ChEBI" id="CHEBI:64074"/>
        <dbReference type="ChEBI" id="CHEBI:64075"/>
        <dbReference type="EC" id="5.1.99.6"/>
    </reaction>
</comment>
<gene>
    <name evidence="17" type="primary">nnrD</name>
    <name evidence="18" type="synonym">nnrE</name>
    <name evidence="22" type="ORF">ACFO4O_14735</name>
</gene>
<proteinExistence type="inferred from homology"/>
<comment type="function">
    <text evidence="14 19">Bifunctional enzyme that catalyzes the epimerization of the S- and R-forms of NAD(P)HX and the dehydration of the S-form of NAD(P)HX at the expense of ADP, which is converted to AMP. This allows the repair of both epimers of NAD(P)HX, a damaged form of NAD(P)H that is a result of enzymatic or heat-dependent hydration.</text>
</comment>
<comment type="catalytic activity">
    <reaction evidence="2 18 19">
        <text>(6R)-NADPHX = (6S)-NADPHX</text>
        <dbReference type="Rhea" id="RHEA:32227"/>
        <dbReference type="ChEBI" id="CHEBI:64076"/>
        <dbReference type="ChEBI" id="CHEBI:64077"/>
        <dbReference type="EC" id="5.1.99.6"/>
    </reaction>
</comment>
<organism evidence="22 23">
    <name type="scientific">Glaciecola siphonariae</name>
    <dbReference type="NCBI Taxonomy" id="521012"/>
    <lineage>
        <taxon>Bacteria</taxon>
        <taxon>Pseudomonadati</taxon>
        <taxon>Pseudomonadota</taxon>
        <taxon>Gammaproteobacteria</taxon>
        <taxon>Alteromonadales</taxon>
        <taxon>Alteromonadaceae</taxon>
        <taxon>Glaciecola</taxon>
    </lineage>
</organism>
<evidence type="ECO:0000313" key="22">
    <source>
        <dbReference type="EMBL" id="MFC4701420.1"/>
    </source>
</evidence>
<feature type="binding site" evidence="18">
    <location>
        <position position="165"/>
    </location>
    <ligand>
        <name>(6S)-NADPHX</name>
        <dbReference type="ChEBI" id="CHEBI:64076"/>
    </ligand>
</feature>
<dbReference type="InterPro" id="IPR029056">
    <property type="entry name" value="Ribokinase-like"/>
</dbReference>
<accession>A0ABV9LZY3</accession>
<comment type="cofactor">
    <cofactor evidence="17">
        <name>Mg(2+)</name>
        <dbReference type="ChEBI" id="CHEBI:18420"/>
    </cofactor>
</comment>
<evidence type="ECO:0000256" key="3">
    <source>
        <dbReference type="ARBA" id="ARBA00006001"/>
    </source>
</evidence>
<feature type="binding site" evidence="18">
    <location>
        <position position="132"/>
    </location>
    <ligand>
        <name>K(+)</name>
        <dbReference type="ChEBI" id="CHEBI:29103"/>
    </ligand>
</feature>
<dbReference type="SUPFAM" id="SSF53613">
    <property type="entry name" value="Ribokinase-like"/>
    <property type="match status" value="1"/>
</dbReference>
<evidence type="ECO:0000256" key="15">
    <source>
        <dbReference type="ARBA" id="ARBA00048238"/>
    </source>
</evidence>
<evidence type="ECO:0000259" key="20">
    <source>
        <dbReference type="PROSITE" id="PS51383"/>
    </source>
</evidence>
<dbReference type="PIRSF" id="PIRSF017184">
    <property type="entry name" value="Nnr"/>
    <property type="match status" value="1"/>
</dbReference>
<evidence type="ECO:0000256" key="17">
    <source>
        <dbReference type="HAMAP-Rule" id="MF_01965"/>
    </source>
</evidence>
<keyword evidence="5 18" id="KW-0479">Metal-binding</keyword>
<keyword evidence="7 17" id="KW-0067">ATP-binding</keyword>
<evidence type="ECO:0000313" key="23">
    <source>
        <dbReference type="Proteomes" id="UP001595897"/>
    </source>
</evidence>
<comment type="caution">
    <text evidence="22">The sequence shown here is derived from an EMBL/GenBank/DDBJ whole genome shotgun (WGS) entry which is preliminary data.</text>
</comment>
<feature type="binding site" evidence="17">
    <location>
        <position position="375"/>
    </location>
    <ligand>
        <name>(6S)-NADPHX</name>
        <dbReference type="ChEBI" id="CHEBI:64076"/>
    </ligand>
</feature>
<dbReference type="InterPro" id="IPR036652">
    <property type="entry name" value="YjeF_N_dom_sf"/>
</dbReference>
<feature type="domain" description="YjeF N-terminal" evidence="21">
    <location>
        <begin position="20"/>
        <end position="222"/>
    </location>
</feature>
<keyword evidence="23" id="KW-1185">Reference proteome</keyword>
<evidence type="ECO:0000256" key="11">
    <source>
        <dbReference type="ARBA" id="ARBA00023235"/>
    </source>
</evidence>
<dbReference type="InterPro" id="IPR017953">
    <property type="entry name" value="Carbohydrate_kinase_pred_CS"/>
</dbReference>
<evidence type="ECO:0000256" key="7">
    <source>
        <dbReference type="ARBA" id="ARBA00022840"/>
    </source>
</evidence>
<evidence type="ECO:0000256" key="9">
    <source>
        <dbReference type="ARBA" id="ARBA00022958"/>
    </source>
</evidence>
<feature type="binding site" evidence="17">
    <location>
        <position position="441"/>
    </location>
    <ligand>
        <name>(6S)-NADPHX</name>
        <dbReference type="ChEBI" id="CHEBI:64076"/>
    </ligand>
</feature>
<evidence type="ECO:0000256" key="4">
    <source>
        <dbReference type="ARBA" id="ARBA00009524"/>
    </source>
</evidence>
<comment type="similarity">
    <text evidence="3 19">In the N-terminal section; belongs to the NnrE/AIBP family.</text>
</comment>
<dbReference type="PROSITE" id="PS51383">
    <property type="entry name" value="YJEF_C_3"/>
    <property type="match status" value="1"/>
</dbReference>
<dbReference type="PANTHER" id="PTHR12592:SF0">
    <property type="entry name" value="ATP-DEPENDENT (S)-NAD(P)H-HYDRATE DEHYDRATASE"/>
    <property type="match status" value="1"/>
</dbReference>
<keyword evidence="10 17" id="KW-0520">NAD</keyword>
<keyword evidence="6 17" id="KW-0547">Nucleotide-binding</keyword>
<dbReference type="SUPFAM" id="SSF64153">
    <property type="entry name" value="YjeF N-terminal domain-like"/>
    <property type="match status" value="1"/>
</dbReference>
<dbReference type="Proteomes" id="UP001595897">
    <property type="component" value="Unassembled WGS sequence"/>
</dbReference>
<dbReference type="Pfam" id="PF01256">
    <property type="entry name" value="Carb_kinase"/>
    <property type="match status" value="1"/>
</dbReference>
<dbReference type="PROSITE" id="PS51385">
    <property type="entry name" value="YJEF_N"/>
    <property type="match status" value="1"/>
</dbReference>
<feature type="binding site" evidence="17">
    <location>
        <position position="323"/>
    </location>
    <ligand>
        <name>(6S)-NADPHX</name>
        <dbReference type="ChEBI" id="CHEBI:64076"/>
    </ligand>
</feature>
<feature type="binding site" evidence="18">
    <location>
        <begin position="136"/>
        <end position="142"/>
    </location>
    <ligand>
        <name>(6S)-NADPHX</name>
        <dbReference type="ChEBI" id="CHEBI:64076"/>
    </ligand>
</feature>
<dbReference type="EMBL" id="JBHSGU010000009">
    <property type="protein sequence ID" value="MFC4701420.1"/>
    <property type="molecule type" value="Genomic_DNA"/>
</dbReference>
<evidence type="ECO:0000256" key="13">
    <source>
        <dbReference type="ARBA" id="ARBA00023268"/>
    </source>
</evidence>
<comment type="catalytic activity">
    <reaction evidence="15 17 19">
        <text>(6S)-NADHX + ADP = AMP + phosphate + NADH + H(+)</text>
        <dbReference type="Rhea" id="RHEA:32223"/>
        <dbReference type="ChEBI" id="CHEBI:15378"/>
        <dbReference type="ChEBI" id="CHEBI:43474"/>
        <dbReference type="ChEBI" id="CHEBI:57945"/>
        <dbReference type="ChEBI" id="CHEBI:64074"/>
        <dbReference type="ChEBI" id="CHEBI:456215"/>
        <dbReference type="ChEBI" id="CHEBI:456216"/>
        <dbReference type="EC" id="4.2.1.136"/>
    </reaction>
</comment>
<evidence type="ECO:0000256" key="6">
    <source>
        <dbReference type="ARBA" id="ARBA00022741"/>
    </source>
</evidence>
<comment type="function">
    <text evidence="17">Catalyzes the dehydration of the S-form of NAD(P)HX at the expense of ADP, which is converted to AMP. Together with NAD(P)HX epimerase, which catalyzes the epimerization of the S- and R-forms, the enzyme allows the repair of both epimers of NAD(P)HX, a damaged form of NAD(P)H that is a result of enzymatic or heat-dependent hydration.</text>
</comment>
<feature type="binding site" evidence="18">
    <location>
        <position position="168"/>
    </location>
    <ligand>
        <name>K(+)</name>
        <dbReference type="ChEBI" id="CHEBI:29103"/>
    </ligand>
</feature>
<reference evidence="23" key="1">
    <citation type="journal article" date="2019" name="Int. J. Syst. Evol. Microbiol.">
        <title>The Global Catalogue of Microorganisms (GCM) 10K type strain sequencing project: providing services to taxonomists for standard genome sequencing and annotation.</title>
        <authorList>
            <consortium name="The Broad Institute Genomics Platform"/>
            <consortium name="The Broad Institute Genome Sequencing Center for Infectious Disease"/>
            <person name="Wu L."/>
            <person name="Ma J."/>
        </authorList>
    </citation>
    <scope>NUCLEOTIDE SEQUENCE [LARGE SCALE GENOMIC DNA]</scope>
    <source>
        <strain evidence="23">KACC 12507</strain>
    </source>
</reference>
<dbReference type="EC" id="4.2.1.136" evidence="19"/>
<feature type="binding site" evidence="18">
    <location>
        <position position="69"/>
    </location>
    <ligand>
        <name>K(+)</name>
        <dbReference type="ChEBI" id="CHEBI:29103"/>
    </ligand>
</feature>
<comment type="similarity">
    <text evidence="18">Belongs to the NnrE/AIBP family.</text>
</comment>
<evidence type="ECO:0000256" key="8">
    <source>
        <dbReference type="ARBA" id="ARBA00022857"/>
    </source>
</evidence>
<evidence type="ECO:0000256" key="16">
    <source>
        <dbReference type="ARBA" id="ARBA00049209"/>
    </source>
</evidence>
<dbReference type="Pfam" id="PF03853">
    <property type="entry name" value="YjeF_N"/>
    <property type="match status" value="1"/>
</dbReference>
<comment type="catalytic activity">
    <reaction evidence="16 17 19">
        <text>(6S)-NADPHX + ADP = AMP + phosphate + NADPH + H(+)</text>
        <dbReference type="Rhea" id="RHEA:32235"/>
        <dbReference type="ChEBI" id="CHEBI:15378"/>
        <dbReference type="ChEBI" id="CHEBI:43474"/>
        <dbReference type="ChEBI" id="CHEBI:57783"/>
        <dbReference type="ChEBI" id="CHEBI:64076"/>
        <dbReference type="ChEBI" id="CHEBI:456215"/>
        <dbReference type="ChEBI" id="CHEBI:456216"/>
        <dbReference type="EC" id="4.2.1.136"/>
    </reaction>
</comment>
<comment type="similarity">
    <text evidence="4 19">In the C-terminal section; belongs to the NnrD/CARKD family.</text>
</comment>
<evidence type="ECO:0000256" key="2">
    <source>
        <dbReference type="ARBA" id="ARBA00000909"/>
    </source>
</evidence>
<dbReference type="PANTHER" id="PTHR12592">
    <property type="entry name" value="ATP-DEPENDENT (S)-NAD(P)H-HYDRATE DEHYDRATASE FAMILY MEMBER"/>
    <property type="match status" value="1"/>
</dbReference>
<keyword evidence="8 17" id="KW-0521">NADP</keyword>
<evidence type="ECO:0000256" key="1">
    <source>
        <dbReference type="ARBA" id="ARBA00000013"/>
    </source>
</evidence>
<comment type="function">
    <text evidence="18">Catalyzes the epimerization of the S- and R-forms of NAD(P)HX, a damaged form of NAD(P)H that is a result of enzymatic or heat-dependent hydration. This is a prerequisite for the S-specific NAD(P)H-hydrate dehydratase to allow the repair of both epimers of NAD(P)HX.</text>
</comment>
<evidence type="ECO:0000256" key="12">
    <source>
        <dbReference type="ARBA" id="ARBA00023239"/>
    </source>
</evidence>
<evidence type="ECO:0000259" key="21">
    <source>
        <dbReference type="PROSITE" id="PS51385"/>
    </source>
</evidence>
<keyword evidence="9 18" id="KW-0630">Potassium</keyword>
<feature type="binding site" evidence="17">
    <location>
        <begin position="412"/>
        <end position="416"/>
    </location>
    <ligand>
        <name>AMP</name>
        <dbReference type="ChEBI" id="CHEBI:456215"/>
    </ligand>
</feature>
<comment type="cofactor">
    <cofactor evidence="18 19">
        <name>K(+)</name>
        <dbReference type="ChEBI" id="CHEBI:29103"/>
    </cofactor>
    <text evidence="18 19">Binds 1 potassium ion per subunit.</text>
</comment>
<dbReference type="Gene3D" id="3.40.1190.20">
    <property type="match status" value="1"/>
</dbReference>
<evidence type="ECO:0000256" key="10">
    <source>
        <dbReference type="ARBA" id="ARBA00023027"/>
    </source>
</evidence>
<evidence type="ECO:0000256" key="14">
    <source>
        <dbReference type="ARBA" id="ARBA00025153"/>
    </source>
</evidence>
<dbReference type="NCBIfam" id="TIGR00197">
    <property type="entry name" value="yjeF_nterm"/>
    <property type="match status" value="1"/>
</dbReference>
<dbReference type="PROSITE" id="PS01049">
    <property type="entry name" value="YJEF_C_1"/>
    <property type="match status" value="1"/>
</dbReference>
<keyword evidence="11 18" id="KW-0413">Isomerase</keyword>
<protein>
    <recommendedName>
        <fullName evidence="19">Bifunctional NAD(P)H-hydrate repair enzyme</fullName>
    </recommendedName>
    <alternativeName>
        <fullName evidence="19">Nicotinamide nucleotide repair protein</fullName>
    </alternativeName>
    <domain>
        <recommendedName>
            <fullName evidence="19">ADP-dependent (S)-NAD(P)H-hydrate dehydratase</fullName>
            <ecNumber evidence="19">4.2.1.136</ecNumber>
        </recommendedName>
        <alternativeName>
            <fullName evidence="19">ADP-dependent NAD(P)HX dehydratase</fullName>
        </alternativeName>
    </domain>
    <domain>
        <recommendedName>
            <fullName evidence="19">NAD(P)H-hydrate epimerase</fullName>
            <ecNumber evidence="19">5.1.99.6</ecNumber>
        </recommendedName>
    </domain>
</protein>
<dbReference type="HAMAP" id="MF_01966">
    <property type="entry name" value="NADHX_epimerase"/>
    <property type="match status" value="1"/>
</dbReference>
<evidence type="ECO:0000256" key="19">
    <source>
        <dbReference type="PIRNR" id="PIRNR017184"/>
    </source>
</evidence>
<dbReference type="InterPro" id="IPR000631">
    <property type="entry name" value="CARKD"/>
</dbReference>
<name>A0ABV9LZY3_9ALTE</name>
<keyword evidence="12 17" id="KW-0456">Lyase</keyword>
<dbReference type="InterPro" id="IPR004443">
    <property type="entry name" value="YjeF_N_dom"/>
</dbReference>
<keyword evidence="13" id="KW-0511">Multifunctional enzyme</keyword>
<dbReference type="HAMAP" id="MF_01965">
    <property type="entry name" value="NADHX_dehydratase"/>
    <property type="match status" value="1"/>
</dbReference>
<feature type="binding site" evidence="17">
    <location>
        <position position="440"/>
    </location>
    <ligand>
        <name>AMP</name>
        <dbReference type="ChEBI" id="CHEBI:456215"/>
    </ligand>
</feature>
<comment type="caution">
    <text evidence="18">Lacks conserved residue(s) required for the propagation of feature annotation.</text>
</comment>
<dbReference type="Gene3D" id="3.40.50.10260">
    <property type="entry name" value="YjeF N-terminal domain"/>
    <property type="match status" value="1"/>
</dbReference>